<keyword evidence="3" id="KW-1185">Reference proteome</keyword>
<dbReference type="AlphaFoldDB" id="A0A9N9IS54"/>
<accession>A0A9N9IS54</accession>
<gene>
    <name evidence="2" type="ORF">FCALED_LOCUS16180</name>
</gene>
<organism evidence="2 3">
    <name type="scientific">Funneliformis caledonium</name>
    <dbReference type="NCBI Taxonomy" id="1117310"/>
    <lineage>
        <taxon>Eukaryota</taxon>
        <taxon>Fungi</taxon>
        <taxon>Fungi incertae sedis</taxon>
        <taxon>Mucoromycota</taxon>
        <taxon>Glomeromycotina</taxon>
        <taxon>Glomeromycetes</taxon>
        <taxon>Glomerales</taxon>
        <taxon>Glomeraceae</taxon>
        <taxon>Funneliformis</taxon>
    </lineage>
</organism>
<reference evidence="2" key="1">
    <citation type="submission" date="2021-06" db="EMBL/GenBank/DDBJ databases">
        <authorList>
            <person name="Kallberg Y."/>
            <person name="Tangrot J."/>
            <person name="Rosling A."/>
        </authorList>
    </citation>
    <scope>NUCLEOTIDE SEQUENCE</scope>
    <source>
        <strain evidence="2">UK204</strain>
    </source>
</reference>
<proteinExistence type="predicted"/>
<protein>
    <submittedName>
        <fullName evidence="2">12571_t:CDS:1</fullName>
    </submittedName>
</protein>
<sequence>MEDQKVMAEDQEVVREDQGGELEGCNDEESRGHGSHSGRSNIF</sequence>
<dbReference type="EMBL" id="CAJVPQ010017689">
    <property type="protein sequence ID" value="CAG8749112.1"/>
    <property type="molecule type" value="Genomic_DNA"/>
</dbReference>
<feature type="region of interest" description="Disordered" evidence="1">
    <location>
        <begin position="1"/>
        <end position="43"/>
    </location>
</feature>
<dbReference type="Proteomes" id="UP000789570">
    <property type="component" value="Unassembled WGS sequence"/>
</dbReference>
<feature type="compositionally biased region" description="Basic and acidic residues" evidence="1">
    <location>
        <begin position="1"/>
        <end position="18"/>
    </location>
</feature>
<evidence type="ECO:0000256" key="1">
    <source>
        <dbReference type="SAM" id="MobiDB-lite"/>
    </source>
</evidence>
<name>A0A9N9IS54_9GLOM</name>
<evidence type="ECO:0000313" key="2">
    <source>
        <dbReference type="EMBL" id="CAG8749112.1"/>
    </source>
</evidence>
<comment type="caution">
    <text evidence="2">The sequence shown here is derived from an EMBL/GenBank/DDBJ whole genome shotgun (WGS) entry which is preliminary data.</text>
</comment>
<evidence type="ECO:0000313" key="3">
    <source>
        <dbReference type="Proteomes" id="UP000789570"/>
    </source>
</evidence>